<dbReference type="GO" id="GO:0045254">
    <property type="term" value="C:pyruvate dehydrogenase complex"/>
    <property type="evidence" value="ECO:0007669"/>
    <property type="project" value="InterPro"/>
</dbReference>
<dbReference type="Proteomes" id="UP000093309">
    <property type="component" value="Unassembled WGS sequence"/>
</dbReference>
<gene>
    <name evidence="7" type="ORF">A8709_15265</name>
</gene>
<organism evidence="7 8">
    <name type="scientific">Paenibacillus pectinilyticus</name>
    <dbReference type="NCBI Taxonomy" id="512399"/>
    <lineage>
        <taxon>Bacteria</taxon>
        <taxon>Bacillati</taxon>
        <taxon>Bacillota</taxon>
        <taxon>Bacilli</taxon>
        <taxon>Bacillales</taxon>
        <taxon>Paenibacillaceae</taxon>
        <taxon>Paenibacillus</taxon>
    </lineage>
</organism>
<dbReference type="Gene3D" id="3.30.559.10">
    <property type="entry name" value="Chloramphenicol acetyltransferase-like domain"/>
    <property type="match status" value="1"/>
</dbReference>
<dbReference type="Pfam" id="PF02817">
    <property type="entry name" value="E3_binding"/>
    <property type="match status" value="1"/>
</dbReference>
<dbReference type="Gene3D" id="4.10.320.10">
    <property type="entry name" value="E3-binding domain"/>
    <property type="match status" value="1"/>
</dbReference>
<comment type="caution">
    <text evidence="7">The sequence shown here is derived from an EMBL/GenBank/DDBJ whole genome shotgun (WGS) entry which is preliminary data.</text>
</comment>
<keyword evidence="4" id="KW-0808">Transferase</keyword>
<dbReference type="InterPro" id="IPR001078">
    <property type="entry name" value="2-oxoacid_DH_actylTfrase"/>
</dbReference>
<evidence type="ECO:0000259" key="6">
    <source>
        <dbReference type="PROSITE" id="PS51826"/>
    </source>
</evidence>
<evidence type="ECO:0000256" key="3">
    <source>
        <dbReference type="ARBA" id="ARBA00022823"/>
    </source>
</evidence>
<dbReference type="GO" id="GO:0016746">
    <property type="term" value="F:acyltransferase activity"/>
    <property type="evidence" value="ECO:0007669"/>
    <property type="project" value="UniProtKB-KW"/>
</dbReference>
<accession>A0A1C1A4F7</accession>
<dbReference type="AlphaFoldDB" id="A0A1C1A4F7"/>
<evidence type="ECO:0000259" key="5">
    <source>
        <dbReference type="PROSITE" id="PS50968"/>
    </source>
</evidence>
<dbReference type="STRING" id="512399.A8709_15265"/>
<dbReference type="PANTHER" id="PTHR23151">
    <property type="entry name" value="DIHYDROLIPOAMIDE ACETYL/SUCCINYL-TRANSFERASE-RELATED"/>
    <property type="match status" value="1"/>
</dbReference>
<dbReference type="CDD" id="cd06849">
    <property type="entry name" value="lipoyl_domain"/>
    <property type="match status" value="1"/>
</dbReference>
<dbReference type="RefSeq" id="WP_065852346.1">
    <property type="nucleotide sequence ID" value="NZ_LYPC01000014.1"/>
</dbReference>
<dbReference type="InterPro" id="IPR023213">
    <property type="entry name" value="CAT-like_dom_sf"/>
</dbReference>
<dbReference type="SUPFAM" id="SSF52777">
    <property type="entry name" value="CoA-dependent acyltransferases"/>
    <property type="match status" value="1"/>
</dbReference>
<dbReference type="Pfam" id="PF00198">
    <property type="entry name" value="2-oxoacid_dh"/>
    <property type="match status" value="1"/>
</dbReference>
<dbReference type="PROSITE" id="PS50968">
    <property type="entry name" value="BIOTINYL_LIPOYL"/>
    <property type="match status" value="1"/>
</dbReference>
<dbReference type="Pfam" id="PF00364">
    <property type="entry name" value="Biotin_lipoyl"/>
    <property type="match status" value="1"/>
</dbReference>
<comment type="cofactor">
    <cofactor evidence="1 4">
        <name>(R)-lipoate</name>
        <dbReference type="ChEBI" id="CHEBI:83088"/>
    </cofactor>
</comment>
<evidence type="ECO:0000256" key="2">
    <source>
        <dbReference type="ARBA" id="ARBA00007317"/>
    </source>
</evidence>
<evidence type="ECO:0000256" key="4">
    <source>
        <dbReference type="RuleBase" id="RU003423"/>
    </source>
</evidence>
<dbReference type="Gene3D" id="2.40.50.100">
    <property type="match status" value="1"/>
</dbReference>
<dbReference type="InterPro" id="IPR000089">
    <property type="entry name" value="Biotin_lipoyl"/>
</dbReference>
<dbReference type="InterPro" id="IPR036625">
    <property type="entry name" value="E3-bd_dom_sf"/>
</dbReference>
<feature type="domain" description="Lipoyl-binding" evidence="5">
    <location>
        <begin position="2"/>
        <end position="77"/>
    </location>
</feature>
<evidence type="ECO:0000313" key="8">
    <source>
        <dbReference type="Proteomes" id="UP000093309"/>
    </source>
</evidence>
<dbReference type="InterPro" id="IPR045257">
    <property type="entry name" value="E2/Pdx1"/>
</dbReference>
<evidence type="ECO:0000256" key="1">
    <source>
        <dbReference type="ARBA" id="ARBA00001938"/>
    </source>
</evidence>
<feature type="domain" description="Peripheral subunit-binding (PSBD)" evidence="6">
    <location>
        <begin position="116"/>
        <end position="153"/>
    </location>
</feature>
<protein>
    <recommendedName>
        <fullName evidence="4">Dihydrolipoamide acetyltransferase component of pyruvate dehydrogenase complex</fullName>
        <ecNumber evidence="4">2.3.1.-</ecNumber>
    </recommendedName>
</protein>
<proteinExistence type="inferred from homology"/>
<keyword evidence="4" id="KW-0012">Acyltransferase</keyword>
<dbReference type="InterPro" id="IPR011053">
    <property type="entry name" value="Single_hybrid_motif"/>
</dbReference>
<dbReference type="OrthoDB" id="9805770at2"/>
<keyword evidence="3 4" id="KW-0450">Lipoyl</keyword>
<dbReference type="InterPro" id="IPR004167">
    <property type="entry name" value="PSBD"/>
</dbReference>
<dbReference type="PROSITE" id="PS51826">
    <property type="entry name" value="PSBD"/>
    <property type="match status" value="1"/>
</dbReference>
<name>A0A1C1A4F7_9BACL</name>
<dbReference type="SUPFAM" id="SSF47005">
    <property type="entry name" value="Peripheral subunit-binding domain of 2-oxo acid dehydrogenase complex"/>
    <property type="match status" value="1"/>
</dbReference>
<evidence type="ECO:0000313" key="7">
    <source>
        <dbReference type="EMBL" id="OCT15435.1"/>
    </source>
</evidence>
<keyword evidence="8" id="KW-1185">Reference proteome</keyword>
<dbReference type="EC" id="2.3.1.-" evidence="4"/>
<sequence>MQESIRLPKMELSMEEGRIQKWLVSEGTYVKKGEIIAEIETDKAMVELEMPKDGTIHRFLAQEDELVAVGAPIAELQEAAALAVVEPREAVKVSSPAAMVVEPVTAAVPRDIRRIAISPAARRRARELGVDYTMLVGTGPHGRIVYQDLERAAALAAVATATATKAGQVTQVAEVNSVELKGKPLSKMRRTIARRMTESVNTIPQFSIKKTVVVTKPLEIKQVIQASLAKSGVKLSFTDFLISATAQALSKHRAINASFIGNAMEENCSIIEHDAINIGLAVTTDAGLVVPVFRHADELGVVGIAKMRTAKLESVRNQSLKSDDLQGGTFTISNLGMFEVDEFQAIVNPPEAGILAVGSIRQAPIVINGQVEVHAVMTLTGTFDHRVVDGAGAAAFMRTLAELLQSDEWILL</sequence>
<dbReference type="EMBL" id="LYPC01000014">
    <property type="protein sequence ID" value="OCT15435.1"/>
    <property type="molecule type" value="Genomic_DNA"/>
</dbReference>
<dbReference type="SUPFAM" id="SSF51230">
    <property type="entry name" value="Single hybrid motif"/>
    <property type="match status" value="1"/>
</dbReference>
<reference evidence="8" key="1">
    <citation type="submission" date="2016-05" db="EMBL/GenBank/DDBJ databases">
        <title>Paenibacillus oryzae. sp. nov., isolated from the rice root.</title>
        <authorList>
            <person name="Zhang J."/>
            <person name="Zhang X."/>
        </authorList>
    </citation>
    <scope>NUCLEOTIDE SEQUENCE [LARGE SCALE GENOMIC DNA]</scope>
    <source>
        <strain evidence="8">KCTC13222</strain>
    </source>
</reference>
<dbReference type="GO" id="GO:0006086">
    <property type="term" value="P:pyruvate decarboxylation to acetyl-CoA"/>
    <property type="evidence" value="ECO:0007669"/>
    <property type="project" value="InterPro"/>
</dbReference>
<comment type="similarity">
    <text evidence="2 4">Belongs to the 2-oxoacid dehydrogenase family.</text>
</comment>
<dbReference type="PANTHER" id="PTHR23151:SF90">
    <property type="entry name" value="DIHYDROLIPOYLLYSINE-RESIDUE ACETYLTRANSFERASE COMPONENT OF PYRUVATE DEHYDROGENASE COMPLEX, MITOCHONDRIAL-RELATED"/>
    <property type="match status" value="1"/>
</dbReference>